<dbReference type="STRING" id="6689.A0A423T7E2"/>
<dbReference type="AlphaFoldDB" id="A0A423T7E2"/>
<evidence type="ECO:0000256" key="5">
    <source>
        <dbReference type="ARBA" id="ARBA00022801"/>
    </source>
</evidence>
<dbReference type="CDD" id="cd06457">
    <property type="entry name" value="M3A_MIP"/>
    <property type="match status" value="1"/>
</dbReference>
<evidence type="ECO:0000259" key="11">
    <source>
        <dbReference type="Pfam" id="PF01432"/>
    </source>
</evidence>
<accession>A0A423T7E2</accession>
<dbReference type="Proteomes" id="UP000283509">
    <property type="component" value="Unassembled WGS sequence"/>
</dbReference>
<dbReference type="GO" id="GO:0006627">
    <property type="term" value="P:protein processing involved in protein targeting to mitochondrion"/>
    <property type="evidence" value="ECO:0007669"/>
    <property type="project" value="TreeGrafter"/>
</dbReference>
<organism evidence="12 13">
    <name type="scientific">Penaeus vannamei</name>
    <name type="common">Whiteleg shrimp</name>
    <name type="synonym">Litopenaeus vannamei</name>
    <dbReference type="NCBI Taxonomy" id="6689"/>
    <lineage>
        <taxon>Eukaryota</taxon>
        <taxon>Metazoa</taxon>
        <taxon>Ecdysozoa</taxon>
        <taxon>Arthropoda</taxon>
        <taxon>Crustacea</taxon>
        <taxon>Multicrustacea</taxon>
        <taxon>Malacostraca</taxon>
        <taxon>Eumalacostraca</taxon>
        <taxon>Eucarida</taxon>
        <taxon>Decapoda</taxon>
        <taxon>Dendrobranchiata</taxon>
        <taxon>Penaeoidea</taxon>
        <taxon>Penaeidae</taxon>
        <taxon>Penaeus</taxon>
    </lineage>
</organism>
<evidence type="ECO:0000256" key="6">
    <source>
        <dbReference type="ARBA" id="ARBA00022833"/>
    </source>
</evidence>
<feature type="domain" description="Peptidase M3A/M3B catalytic" evidence="11">
    <location>
        <begin position="457"/>
        <end position="736"/>
    </location>
</feature>
<evidence type="ECO:0000256" key="7">
    <source>
        <dbReference type="ARBA" id="ARBA00022946"/>
    </source>
</evidence>
<evidence type="ECO:0000256" key="8">
    <source>
        <dbReference type="ARBA" id="ARBA00023049"/>
    </source>
</evidence>
<reference evidence="12 13" key="1">
    <citation type="submission" date="2018-04" db="EMBL/GenBank/DDBJ databases">
        <authorList>
            <person name="Zhang X."/>
            <person name="Yuan J."/>
            <person name="Li F."/>
            <person name="Xiang J."/>
        </authorList>
    </citation>
    <scope>NUCLEOTIDE SEQUENCE [LARGE SCALE GENOMIC DNA]</scope>
    <source>
        <tissue evidence="12">Muscle</tissue>
    </source>
</reference>
<evidence type="ECO:0000256" key="9">
    <source>
        <dbReference type="ARBA" id="ARBA00023128"/>
    </source>
</evidence>
<dbReference type="FunFam" id="3.40.390.10:FF:000013">
    <property type="entry name" value="Mitochondrial intermediate peptidase"/>
    <property type="match status" value="1"/>
</dbReference>
<comment type="similarity">
    <text evidence="2 10">Belongs to the peptidase M3 family.</text>
</comment>
<dbReference type="InterPro" id="IPR001567">
    <property type="entry name" value="Pept_M3A_M3B_dom"/>
</dbReference>
<dbReference type="Gene3D" id="3.40.390.10">
    <property type="entry name" value="Collagenase (Catalytic Domain)"/>
    <property type="match status" value="2"/>
</dbReference>
<comment type="caution">
    <text evidence="12">The sequence shown here is derived from an EMBL/GenBank/DDBJ whole genome shotgun (WGS) entry which is preliminary data.</text>
</comment>
<protein>
    <submittedName>
        <fullName evidence="12">Peptidase</fullName>
    </submittedName>
</protein>
<keyword evidence="6 10" id="KW-0862">Zinc</keyword>
<dbReference type="SUPFAM" id="SSF55486">
    <property type="entry name" value="Metalloproteases ('zincins'), catalytic domain"/>
    <property type="match status" value="1"/>
</dbReference>
<sequence>MQILRRTEAVLSRLGRSSPRWTHKRRENQGRTDITRRFVNTWSPLASAFNAKPNKLLSLHFTKGATGLFGLPELNEPEGFYLLKENAVREAESLVAECCSPERSRKMVEVFDHLSDTLCRVADLAEFIRMAHPQARYSHAAEDASIAIGGLVEQLNTHRQLYDSLREVVKNGDIFPTTDVDRHVAKLFLFDFEQSGIHLDEAKRCRVVSLNEAILTLGQHFMNGSLQSRAIPKKKLPESIRQHFAIDGDNIVVTGLYADAHMEITREAAYKIFLHPDQHQEYLLTELLTRRHEMATICGFKSYAHRAVNSSLAESPDLVLNFLKLVSKEVRPLAKEDFREMEKMKKEQYRYSRDLAPWDVPYFTGQARQSKFSMSGGDLAPYFSLGAVMDGLSSLLRNLYNVSLKVQEPLPGELWTNDVYNKLCNRPFPQIISLKPPLQCEINTPFLTQTLTALTSSVMHEMEGLLGYIYCDFYERIGKAHQDCHFTIRGGKLLPDGSYQDPIVVLHLNLPAPTWSTPSLLTPGMVENLFHEMGHALHSMLARTQYQHVTGTRCSTDFAEVPSILMEFFAMDPRVLRTYARHYKTGEPIPDKLLEKLVASKSVFAASEMQLQTFYSMLDQRYHSEERWDSTTTTTQILEKVQNEYYGLPYVPNTAWQLRFGHLVGYGAKYYAYLVSRAVASWIWQKYFVDNPFSREMGEKYRREVLAHGGGKPPRAMVGEFLGREVTAESMVEALRTDLESKKERVETTTAK</sequence>
<keyword evidence="4 10" id="KW-0479">Metal-binding</keyword>
<keyword evidence="5 10" id="KW-0378">Hydrolase</keyword>
<dbReference type="EMBL" id="QCYY01002168">
    <property type="protein sequence ID" value="ROT72369.1"/>
    <property type="molecule type" value="Genomic_DNA"/>
</dbReference>
<dbReference type="Gene3D" id="1.10.1370.10">
    <property type="entry name" value="Neurolysin, domain 3"/>
    <property type="match status" value="2"/>
</dbReference>
<keyword evidence="13" id="KW-1185">Reference proteome</keyword>
<dbReference type="InterPro" id="IPR024077">
    <property type="entry name" value="Neurolysin/TOP_dom2"/>
</dbReference>
<gene>
    <name evidence="12" type="ORF">C7M84_009250</name>
</gene>
<keyword evidence="9" id="KW-0496">Mitochondrion</keyword>
<evidence type="ECO:0000256" key="1">
    <source>
        <dbReference type="ARBA" id="ARBA00004173"/>
    </source>
</evidence>
<dbReference type="GO" id="GO:0005739">
    <property type="term" value="C:mitochondrion"/>
    <property type="evidence" value="ECO:0007669"/>
    <property type="project" value="UniProtKB-SubCell"/>
</dbReference>
<dbReference type="PANTHER" id="PTHR11804:SF79">
    <property type="entry name" value="MITOCHONDRIAL INTERMEDIATE PEPTIDASE"/>
    <property type="match status" value="1"/>
</dbReference>
<dbReference type="OrthoDB" id="17530at2759"/>
<evidence type="ECO:0000256" key="2">
    <source>
        <dbReference type="ARBA" id="ARBA00006040"/>
    </source>
</evidence>
<evidence type="ECO:0000313" key="12">
    <source>
        <dbReference type="EMBL" id="ROT72369.1"/>
    </source>
</evidence>
<dbReference type="GO" id="GO:0006518">
    <property type="term" value="P:peptide metabolic process"/>
    <property type="evidence" value="ECO:0007669"/>
    <property type="project" value="TreeGrafter"/>
</dbReference>
<evidence type="ECO:0000256" key="4">
    <source>
        <dbReference type="ARBA" id="ARBA00022723"/>
    </source>
</evidence>
<dbReference type="InterPro" id="IPR033851">
    <property type="entry name" value="M3A_MIP"/>
</dbReference>
<dbReference type="PANTHER" id="PTHR11804">
    <property type="entry name" value="PROTEASE M3 THIMET OLIGOPEPTIDASE-RELATED"/>
    <property type="match status" value="1"/>
</dbReference>
<reference evidence="12 13" key="2">
    <citation type="submission" date="2019-01" db="EMBL/GenBank/DDBJ databases">
        <title>The decoding of complex shrimp genome reveals the adaptation for benthos swimmer, frequently molting mechanism and breeding impact on genome.</title>
        <authorList>
            <person name="Sun Y."/>
            <person name="Gao Y."/>
            <person name="Yu Y."/>
        </authorList>
    </citation>
    <scope>NUCLEOTIDE SEQUENCE [LARGE SCALE GENOMIC DNA]</scope>
    <source>
        <tissue evidence="12">Muscle</tissue>
    </source>
</reference>
<comment type="cofactor">
    <cofactor evidence="10">
        <name>Zn(2+)</name>
        <dbReference type="ChEBI" id="CHEBI:29105"/>
    </cofactor>
    <text evidence="10">Binds 1 zinc ion.</text>
</comment>
<keyword evidence="3 10" id="KW-0645">Protease</keyword>
<dbReference type="Pfam" id="PF01432">
    <property type="entry name" value="Peptidase_M3"/>
    <property type="match status" value="2"/>
</dbReference>
<keyword evidence="8 10" id="KW-0482">Metalloprotease</keyword>
<dbReference type="GO" id="GO:0004222">
    <property type="term" value="F:metalloendopeptidase activity"/>
    <property type="evidence" value="ECO:0007669"/>
    <property type="project" value="InterPro"/>
</dbReference>
<name>A0A423T7E2_PENVA</name>
<feature type="domain" description="Peptidase M3A/M3B catalytic" evidence="11">
    <location>
        <begin position="258"/>
        <end position="419"/>
    </location>
</feature>
<comment type="subcellular location">
    <subcellularLocation>
        <location evidence="1">Mitochondrion</location>
    </subcellularLocation>
</comment>
<evidence type="ECO:0000313" key="13">
    <source>
        <dbReference type="Proteomes" id="UP000283509"/>
    </source>
</evidence>
<evidence type="ECO:0000256" key="10">
    <source>
        <dbReference type="RuleBase" id="RU003435"/>
    </source>
</evidence>
<dbReference type="GO" id="GO:0046872">
    <property type="term" value="F:metal ion binding"/>
    <property type="evidence" value="ECO:0007669"/>
    <property type="project" value="UniProtKB-UniRule"/>
</dbReference>
<proteinExistence type="inferred from homology"/>
<evidence type="ECO:0000256" key="3">
    <source>
        <dbReference type="ARBA" id="ARBA00022670"/>
    </source>
</evidence>
<keyword evidence="7" id="KW-0809">Transit peptide</keyword>
<dbReference type="InterPro" id="IPR045090">
    <property type="entry name" value="Pept_M3A_M3B"/>
</dbReference>
<dbReference type="InterPro" id="IPR024079">
    <property type="entry name" value="MetalloPept_cat_dom_sf"/>
</dbReference>